<dbReference type="VEuPathDB" id="FungiDB:GGTG_07234"/>
<dbReference type="STRING" id="644352.J3P137"/>
<reference evidence="2" key="2">
    <citation type="submission" date="2010-07" db="EMBL/GenBank/DDBJ databases">
        <authorList>
            <consortium name="The Broad Institute Genome Sequencing Platform"/>
            <consortium name="Broad Institute Genome Sequencing Center for Infectious Disease"/>
            <person name="Ma L.-J."/>
            <person name="Dead R."/>
            <person name="Young S."/>
            <person name="Zeng Q."/>
            <person name="Koehrsen M."/>
            <person name="Alvarado L."/>
            <person name="Berlin A."/>
            <person name="Chapman S.B."/>
            <person name="Chen Z."/>
            <person name="Freedman E."/>
            <person name="Gellesch M."/>
            <person name="Goldberg J."/>
            <person name="Griggs A."/>
            <person name="Gujja S."/>
            <person name="Heilman E.R."/>
            <person name="Heiman D."/>
            <person name="Hepburn T."/>
            <person name="Howarth C."/>
            <person name="Jen D."/>
            <person name="Larson L."/>
            <person name="Mehta T."/>
            <person name="Neiman D."/>
            <person name="Pearson M."/>
            <person name="Roberts A."/>
            <person name="Saif S."/>
            <person name="Shea T."/>
            <person name="Shenoy N."/>
            <person name="Sisk P."/>
            <person name="Stolte C."/>
            <person name="Sykes S."/>
            <person name="Walk T."/>
            <person name="White J."/>
            <person name="Yandava C."/>
            <person name="Haas B."/>
            <person name="Nusbaum C."/>
            <person name="Birren B."/>
        </authorList>
    </citation>
    <scope>NUCLEOTIDE SEQUENCE</scope>
    <source>
        <strain evidence="2">R3-111a-1</strain>
    </source>
</reference>
<dbReference type="SUPFAM" id="SSF48208">
    <property type="entry name" value="Six-hairpin glycosidases"/>
    <property type="match status" value="1"/>
</dbReference>
<proteinExistence type="predicted"/>
<dbReference type="HOGENOM" id="CLU_028686_0_0_1"/>
<evidence type="ECO:0008006" key="5">
    <source>
        <dbReference type="Google" id="ProtNLM"/>
    </source>
</evidence>
<reference evidence="2" key="3">
    <citation type="submission" date="2010-09" db="EMBL/GenBank/DDBJ databases">
        <title>Annotation of Gaeumannomyces graminis var. tritici R3-111a-1.</title>
        <authorList>
            <consortium name="The Broad Institute Genome Sequencing Platform"/>
            <person name="Ma L.-J."/>
            <person name="Dead R."/>
            <person name="Young S.K."/>
            <person name="Zeng Q."/>
            <person name="Gargeya S."/>
            <person name="Fitzgerald M."/>
            <person name="Haas B."/>
            <person name="Abouelleil A."/>
            <person name="Alvarado L."/>
            <person name="Arachchi H.M."/>
            <person name="Berlin A."/>
            <person name="Brown A."/>
            <person name="Chapman S.B."/>
            <person name="Chen Z."/>
            <person name="Dunbar C."/>
            <person name="Freedman E."/>
            <person name="Gearin G."/>
            <person name="Gellesch M."/>
            <person name="Goldberg J."/>
            <person name="Griggs A."/>
            <person name="Gujja S."/>
            <person name="Heiman D."/>
            <person name="Howarth C."/>
            <person name="Larson L."/>
            <person name="Lui A."/>
            <person name="MacDonald P.J.P."/>
            <person name="Mehta T."/>
            <person name="Montmayeur A."/>
            <person name="Murphy C."/>
            <person name="Neiman D."/>
            <person name="Pearson M."/>
            <person name="Priest M."/>
            <person name="Roberts A."/>
            <person name="Saif S."/>
            <person name="Shea T."/>
            <person name="Shenoy N."/>
            <person name="Sisk P."/>
            <person name="Stolte C."/>
            <person name="Sykes S."/>
            <person name="Yandava C."/>
            <person name="Wortman J."/>
            <person name="Nusbaum C."/>
            <person name="Birren B."/>
        </authorList>
    </citation>
    <scope>NUCLEOTIDE SEQUENCE</scope>
    <source>
        <strain evidence="2">R3-111a-1</strain>
    </source>
</reference>
<dbReference type="eggNOG" id="ENOG502S4Z8">
    <property type="taxonomic scope" value="Eukaryota"/>
</dbReference>
<evidence type="ECO:0000313" key="2">
    <source>
        <dbReference type="EMBL" id="EJT77322.1"/>
    </source>
</evidence>
<protein>
    <recommendedName>
        <fullName evidence="5">Glycosyl hydrolase</fullName>
    </recommendedName>
</protein>
<dbReference type="Proteomes" id="UP000006039">
    <property type="component" value="Unassembled WGS sequence"/>
</dbReference>
<dbReference type="OrthoDB" id="9984024at2759"/>
<dbReference type="EnsemblFungi" id="EJT77322">
    <property type="protein sequence ID" value="EJT77322"/>
    <property type="gene ID" value="GGTG_07234"/>
</dbReference>
<dbReference type="PANTHER" id="PTHR47791:SF3">
    <property type="entry name" value="MEIOTICALLY UP-REGULATED GENE 191 PROTEIN"/>
    <property type="match status" value="1"/>
</dbReference>
<dbReference type="Gene3D" id="1.50.10.20">
    <property type="match status" value="1"/>
</dbReference>
<evidence type="ECO:0000256" key="1">
    <source>
        <dbReference type="SAM" id="SignalP"/>
    </source>
</evidence>
<name>J3P137_GAET3</name>
<evidence type="ECO:0000313" key="4">
    <source>
        <dbReference type="Proteomes" id="UP000006039"/>
    </source>
</evidence>
<dbReference type="RefSeq" id="XP_009223322.1">
    <property type="nucleotide sequence ID" value="XM_009225058.1"/>
</dbReference>
<dbReference type="GeneID" id="20347692"/>
<organism evidence="2">
    <name type="scientific">Gaeumannomyces tritici (strain R3-111a-1)</name>
    <name type="common">Wheat and barley take-all root rot fungus</name>
    <name type="synonym">Gaeumannomyces graminis var. tritici</name>
    <dbReference type="NCBI Taxonomy" id="644352"/>
    <lineage>
        <taxon>Eukaryota</taxon>
        <taxon>Fungi</taxon>
        <taxon>Dikarya</taxon>
        <taxon>Ascomycota</taxon>
        <taxon>Pezizomycotina</taxon>
        <taxon>Sordariomycetes</taxon>
        <taxon>Sordariomycetidae</taxon>
        <taxon>Magnaporthales</taxon>
        <taxon>Magnaporthaceae</taxon>
        <taxon>Gaeumannomyces</taxon>
    </lineage>
</organism>
<feature type="chain" id="PRO_5015094732" description="Glycosyl hydrolase" evidence="1">
    <location>
        <begin position="24"/>
        <end position="381"/>
    </location>
</feature>
<feature type="signal peptide" evidence="1">
    <location>
        <begin position="1"/>
        <end position="23"/>
    </location>
</feature>
<dbReference type="InterPro" id="IPR005198">
    <property type="entry name" value="Glyco_hydro_76"/>
</dbReference>
<reference evidence="3" key="5">
    <citation type="submission" date="2018-04" db="UniProtKB">
        <authorList>
            <consortium name="EnsemblFungi"/>
        </authorList>
    </citation>
    <scope>IDENTIFICATION</scope>
    <source>
        <strain evidence="3">R3-111a-1</strain>
    </source>
</reference>
<keyword evidence="4" id="KW-1185">Reference proteome</keyword>
<dbReference type="EMBL" id="GL385397">
    <property type="protein sequence ID" value="EJT77322.1"/>
    <property type="molecule type" value="Genomic_DNA"/>
</dbReference>
<dbReference type="GO" id="GO:0005975">
    <property type="term" value="P:carbohydrate metabolic process"/>
    <property type="evidence" value="ECO:0007669"/>
    <property type="project" value="InterPro"/>
</dbReference>
<dbReference type="InterPro" id="IPR053169">
    <property type="entry name" value="MUG_Protein"/>
</dbReference>
<dbReference type="InterPro" id="IPR008928">
    <property type="entry name" value="6-hairpin_glycosidase_sf"/>
</dbReference>
<dbReference type="PANTHER" id="PTHR47791">
    <property type="entry name" value="MEIOTICALLY UP-REGULATED GENE 191 PROTEIN"/>
    <property type="match status" value="1"/>
</dbReference>
<sequence>MRQIIFAKLLLTAWADLAGLAAAAPAAQQRQQHPARGDTGAIARETPKSAIDRLNGGYYNEAQGLWSPSDPWWLTGNALHSVLDYMDATGSREYLALARNTIDRNKGVLPSWPQGAGLFRAASTDDTAWWALALTRMYDVTGELQYLDIAVLDFEYLGGHWDASACGGGVIQELAPGREPYKNAISNALYVKLAASLAVRDPSDPQYLQRATEGWEWFRRSGMINADGLVNDGIDAACRNNGQMTWTYNQGAVIGALVELSRASGDGAYLEPARAVADAVMRSPELMRGDGVLKESCEVDRGDFCNADQSSFKGIFARNLAELDRALDGNPYRDFLRKNAQVASGPGRDGDSNYGLRWAGPFVGTSMSAQSSAVGLLVAAL</sequence>
<reference evidence="3" key="4">
    <citation type="journal article" date="2015" name="G3 (Bethesda)">
        <title>Genome sequences of three phytopathogenic species of the Magnaporthaceae family of fungi.</title>
        <authorList>
            <person name="Okagaki L.H."/>
            <person name="Nunes C.C."/>
            <person name="Sailsbery J."/>
            <person name="Clay B."/>
            <person name="Brown D."/>
            <person name="John T."/>
            <person name="Oh Y."/>
            <person name="Young N."/>
            <person name="Fitzgerald M."/>
            <person name="Haas B.J."/>
            <person name="Zeng Q."/>
            <person name="Young S."/>
            <person name="Adiconis X."/>
            <person name="Fan L."/>
            <person name="Levin J.Z."/>
            <person name="Mitchell T.K."/>
            <person name="Okubara P.A."/>
            <person name="Farman M.L."/>
            <person name="Kohn L.M."/>
            <person name="Birren B."/>
            <person name="Ma L.-J."/>
            <person name="Dean R.A."/>
        </authorList>
    </citation>
    <scope>NUCLEOTIDE SEQUENCE</scope>
    <source>
        <strain evidence="3">R3-111a-1</strain>
    </source>
</reference>
<dbReference type="AlphaFoldDB" id="J3P137"/>
<reference evidence="4" key="1">
    <citation type="submission" date="2010-07" db="EMBL/GenBank/DDBJ databases">
        <title>The genome sequence of Gaeumannomyces graminis var. tritici strain R3-111a-1.</title>
        <authorList>
            <consortium name="The Broad Institute Genome Sequencing Platform"/>
            <person name="Ma L.-J."/>
            <person name="Dead R."/>
            <person name="Young S."/>
            <person name="Zeng Q."/>
            <person name="Koehrsen M."/>
            <person name="Alvarado L."/>
            <person name="Berlin A."/>
            <person name="Chapman S.B."/>
            <person name="Chen Z."/>
            <person name="Freedman E."/>
            <person name="Gellesch M."/>
            <person name="Goldberg J."/>
            <person name="Griggs A."/>
            <person name="Gujja S."/>
            <person name="Heilman E.R."/>
            <person name="Heiman D."/>
            <person name="Hepburn T."/>
            <person name="Howarth C."/>
            <person name="Jen D."/>
            <person name="Larson L."/>
            <person name="Mehta T."/>
            <person name="Neiman D."/>
            <person name="Pearson M."/>
            <person name="Roberts A."/>
            <person name="Saif S."/>
            <person name="Shea T."/>
            <person name="Shenoy N."/>
            <person name="Sisk P."/>
            <person name="Stolte C."/>
            <person name="Sykes S."/>
            <person name="Walk T."/>
            <person name="White J."/>
            <person name="Yandava C."/>
            <person name="Haas B."/>
            <person name="Nusbaum C."/>
            <person name="Birren B."/>
        </authorList>
    </citation>
    <scope>NUCLEOTIDE SEQUENCE [LARGE SCALE GENOMIC DNA]</scope>
    <source>
        <strain evidence="4">R3-111a-1</strain>
    </source>
</reference>
<dbReference type="Pfam" id="PF03663">
    <property type="entry name" value="Glyco_hydro_76"/>
    <property type="match status" value="1"/>
</dbReference>
<evidence type="ECO:0000313" key="3">
    <source>
        <dbReference type="EnsemblFungi" id="EJT77322"/>
    </source>
</evidence>
<gene>
    <name evidence="3" type="primary">20347692</name>
    <name evidence="2" type="ORF">GGTG_07234</name>
</gene>
<accession>J3P137</accession>
<keyword evidence="1" id="KW-0732">Signal</keyword>